<organism evidence="1 2">
    <name type="scientific">Macroventuria anomochaeta</name>
    <dbReference type="NCBI Taxonomy" id="301207"/>
    <lineage>
        <taxon>Eukaryota</taxon>
        <taxon>Fungi</taxon>
        <taxon>Dikarya</taxon>
        <taxon>Ascomycota</taxon>
        <taxon>Pezizomycotina</taxon>
        <taxon>Dothideomycetes</taxon>
        <taxon>Pleosporomycetidae</taxon>
        <taxon>Pleosporales</taxon>
        <taxon>Pleosporineae</taxon>
        <taxon>Didymellaceae</taxon>
        <taxon>Macroventuria</taxon>
    </lineage>
</organism>
<sequence length="226" mass="24906">MRWGTRHSLLQLTRGRRKFPTLPARLNFGERSLLCSSSVNLLSIHSPPSSLTAISRERSFECGKEQASCSYRTFRTSWVRERIAPALGSATTRHFPPTSEPFHAAQHHHTCACARRRALRNAVCCLYHAANLPPPIQRSALHVCVAASLHLPPAPGVALSAQLAASPACCLRLLRRRIPPPRPTHLLPRSRRNARVQEPTSAANSHQPQSISPSTFRASVGIHTGH</sequence>
<gene>
    <name evidence="1" type="ORF">BU25DRAFT_157433</name>
</gene>
<dbReference type="Proteomes" id="UP000799754">
    <property type="component" value="Unassembled WGS sequence"/>
</dbReference>
<protein>
    <submittedName>
        <fullName evidence="1">Uncharacterized protein</fullName>
    </submittedName>
</protein>
<accession>A0ACB6RU00</accession>
<evidence type="ECO:0000313" key="2">
    <source>
        <dbReference type="Proteomes" id="UP000799754"/>
    </source>
</evidence>
<keyword evidence="2" id="KW-1185">Reference proteome</keyword>
<reference evidence="1" key="1">
    <citation type="journal article" date="2020" name="Stud. Mycol.">
        <title>101 Dothideomycetes genomes: a test case for predicting lifestyles and emergence of pathogens.</title>
        <authorList>
            <person name="Haridas S."/>
            <person name="Albert R."/>
            <person name="Binder M."/>
            <person name="Bloem J."/>
            <person name="Labutti K."/>
            <person name="Salamov A."/>
            <person name="Andreopoulos B."/>
            <person name="Baker S."/>
            <person name="Barry K."/>
            <person name="Bills G."/>
            <person name="Bluhm B."/>
            <person name="Cannon C."/>
            <person name="Castanera R."/>
            <person name="Culley D."/>
            <person name="Daum C."/>
            <person name="Ezra D."/>
            <person name="Gonzalez J."/>
            <person name="Henrissat B."/>
            <person name="Kuo A."/>
            <person name="Liang C."/>
            <person name="Lipzen A."/>
            <person name="Lutzoni F."/>
            <person name="Magnuson J."/>
            <person name="Mondo S."/>
            <person name="Nolan M."/>
            <person name="Ohm R."/>
            <person name="Pangilinan J."/>
            <person name="Park H.-J."/>
            <person name="Ramirez L."/>
            <person name="Alfaro M."/>
            <person name="Sun H."/>
            <person name="Tritt A."/>
            <person name="Yoshinaga Y."/>
            <person name="Zwiers L.-H."/>
            <person name="Turgeon B."/>
            <person name="Goodwin S."/>
            <person name="Spatafora J."/>
            <person name="Crous P."/>
            <person name="Grigoriev I."/>
        </authorList>
    </citation>
    <scope>NUCLEOTIDE SEQUENCE</scope>
    <source>
        <strain evidence="1">CBS 525.71</strain>
    </source>
</reference>
<proteinExistence type="predicted"/>
<evidence type="ECO:0000313" key="1">
    <source>
        <dbReference type="EMBL" id="KAF2624307.1"/>
    </source>
</evidence>
<dbReference type="EMBL" id="MU006731">
    <property type="protein sequence ID" value="KAF2624307.1"/>
    <property type="molecule type" value="Genomic_DNA"/>
</dbReference>
<name>A0ACB6RU00_9PLEO</name>
<comment type="caution">
    <text evidence="1">The sequence shown here is derived from an EMBL/GenBank/DDBJ whole genome shotgun (WGS) entry which is preliminary data.</text>
</comment>